<evidence type="ECO:0000256" key="1">
    <source>
        <dbReference type="SAM" id="MobiDB-lite"/>
    </source>
</evidence>
<feature type="compositionally biased region" description="Low complexity" evidence="1">
    <location>
        <begin position="296"/>
        <end position="326"/>
    </location>
</feature>
<protein>
    <submittedName>
        <fullName evidence="2">Dockerin type I repeat protein</fullName>
    </submittedName>
</protein>
<feature type="compositionally biased region" description="Acidic residues" evidence="1">
    <location>
        <begin position="381"/>
        <end position="411"/>
    </location>
</feature>
<dbReference type="EMBL" id="CP036432">
    <property type="protein sequence ID" value="QDV85708.1"/>
    <property type="molecule type" value="Genomic_DNA"/>
</dbReference>
<proteinExistence type="predicted"/>
<organism evidence="2 3">
    <name type="scientific">Stieleria magnilauensis</name>
    <dbReference type="NCBI Taxonomy" id="2527963"/>
    <lineage>
        <taxon>Bacteria</taxon>
        <taxon>Pseudomonadati</taxon>
        <taxon>Planctomycetota</taxon>
        <taxon>Planctomycetia</taxon>
        <taxon>Pirellulales</taxon>
        <taxon>Pirellulaceae</taxon>
        <taxon>Stieleria</taxon>
    </lineage>
</organism>
<dbReference type="InterPro" id="IPR002105">
    <property type="entry name" value="Dockerin_1_rpt"/>
</dbReference>
<dbReference type="SUPFAM" id="SSF63446">
    <property type="entry name" value="Type I dockerin domain"/>
    <property type="match status" value="1"/>
</dbReference>
<dbReference type="Pfam" id="PF00404">
    <property type="entry name" value="Dockerin_1"/>
    <property type="match status" value="1"/>
</dbReference>
<dbReference type="RefSeq" id="WP_145215781.1">
    <property type="nucleotide sequence ID" value="NZ_CP036432.1"/>
</dbReference>
<accession>A0ABX5XUK1</accession>
<evidence type="ECO:0000313" key="3">
    <source>
        <dbReference type="Proteomes" id="UP000318081"/>
    </source>
</evidence>
<dbReference type="Proteomes" id="UP000318081">
    <property type="component" value="Chromosome"/>
</dbReference>
<feature type="compositionally biased region" description="Acidic residues" evidence="1">
    <location>
        <begin position="171"/>
        <end position="186"/>
    </location>
</feature>
<gene>
    <name evidence="2" type="ORF">TBK1r_47240</name>
</gene>
<feature type="compositionally biased region" description="Basic and acidic residues" evidence="1">
    <location>
        <begin position="160"/>
        <end position="170"/>
    </location>
</feature>
<name>A0ABX5XUK1_9BACT</name>
<feature type="compositionally biased region" description="Low complexity" evidence="1">
    <location>
        <begin position="348"/>
        <end position="380"/>
    </location>
</feature>
<feature type="region of interest" description="Disordered" evidence="1">
    <location>
        <begin position="112"/>
        <end position="187"/>
    </location>
</feature>
<reference evidence="2 3" key="1">
    <citation type="submission" date="2019-02" db="EMBL/GenBank/DDBJ databases">
        <title>Deep-cultivation of Planctomycetes and their phenomic and genomic characterization uncovers novel biology.</title>
        <authorList>
            <person name="Wiegand S."/>
            <person name="Jogler M."/>
            <person name="Boedeker C."/>
            <person name="Pinto D."/>
            <person name="Vollmers J."/>
            <person name="Rivas-Marin E."/>
            <person name="Kohn T."/>
            <person name="Peeters S.H."/>
            <person name="Heuer A."/>
            <person name="Rast P."/>
            <person name="Oberbeckmann S."/>
            <person name="Bunk B."/>
            <person name="Jeske O."/>
            <person name="Meyerdierks A."/>
            <person name="Storesund J.E."/>
            <person name="Kallscheuer N."/>
            <person name="Luecker S."/>
            <person name="Lage O.M."/>
            <person name="Pohl T."/>
            <person name="Merkel B.J."/>
            <person name="Hornburger P."/>
            <person name="Mueller R.-W."/>
            <person name="Bruemmer F."/>
            <person name="Labrenz M."/>
            <person name="Spormann A.M."/>
            <person name="Op den Camp H."/>
            <person name="Overmann J."/>
            <person name="Amann R."/>
            <person name="Jetten M.S.M."/>
            <person name="Mascher T."/>
            <person name="Medema M.H."/>
            <person name="Devos D.P."/>
            <person name="Kaster A.-K."/>
            <person name="Ovreas L."/>
            <person name="Rohde M."/>
            <person name="Galperin M.Y."/>
            <person name="Jogler C."/>
        </authorList>
    </citation>
    <scope>NUCLEOTIDE SEQUENCE [LARGE SCALE GENOMIC DNA]</scope>
    <source>
        <strain evidence="2 3">TBK1r</strain>
    </source>
</reference>
<feature type="region of interest" description="Disordered" evidence="1">
    <location>
        <begin position="290"/>
        <end position="420"/>
    </location>
</feature>
<dbReference type="Gene3D" id="1.10.1330.10">
    <property type="entry name" value="Dockerin domain"/>
    <property type="match status" value="1"/>
</dbReference>
<keyword evidence="3" id="KW-1185">Reference proteome</keyword>
<sequence>MSKKPTRRRRKRSLQFEAMEGRRLLAGDVCFQNVDMPADVNNDNRVSAIDALAIINHLSRSGSGNAAGESVANLTEGSVAPVAPSSYMDVNGDNLVSASDALGVINALSRSATATPDAKDASPVDVTPTADPVDPNAPIDPATPTDPADPVTPGSEVEQEGEHEGQHGDQNETDDASEAGETESNETEFVATLAGAGTESAIIKFESEAKTSGTTSELDVSVRGMAPSTSVDVIVAGVTVGQLTTDASGNGSLELSSNADDVNDIPLPANFPVVTAGTTVQVGTLSGTFALEGPETPVDPVTPTAPVDPTTPVDPATPVDPGTPAVIKDAPPLNINPVTPTDPVEPIVVNPVDPVTPTDPVDPAVTPTDTADPTTPVSDPVDNDDADVDSEVESDDDHDDLDESEAGETETEIVANLTGVGNDTAKVEFETETERGVTQNELEVSVRNFAANVTVDVTIGGVVIGQITTDANGRGELEFTSAADEPGDLPLPANLPLIEAGVTVQVGTLTGAFVARTA</sequence>
<dbReference type="InterPro" id="IPR036439">
    <property type="entry name" value="Dockerin_dom_sf"/>
</dbReference>
<evidence type="ECO:0000313" key="2">
    <source>
        <dbReference type="EMBL" id="QDV85708.1"/>
    </source>
</evidence>
<feature type="compositionally biased region" description="Low complexity" evidence="1">
    <location>
        <begin position="134"/>
        <end position="153"/>
    </location>
</feature>